<dbReference type="GO" id="GO:1990351">
    <property type="term" value="C:transporter complex"/>
    <property type="evidence" value="ECO:0007669"/>
    <property type="project" value="TreeGrafter"/>
</dbReference>
<dbReference type="PANTHER" id="PTHR30189:SF1">
    <property type="entry name" value="LPS-ASSEMBLY PROTEIN LPTD"/>
    <property type="match status" value="1"/>
</dbReference>
<geneLocation type="plasmid" evidence="9 11">
    <name>8</name>
</geneLocation>
<dbReference type="InterPro" id="IPR020889">
    <property type="entry name" value="LipoPS_assembly_LptD"/>
</dbReference>
<dbReference type="Proteomes" id="UP000054859">
    <property type="component" value="Unassembled WGS sequence"/>
</dbReference>
<feature type="domain" description="Organic solvent tolerance-like N-terminal" evidence="6">
    <location>
        <begin position="93"/>
        <end position="236"/>
    </location>
</feature>
<feature type="domain" description="LptD C-terminal" evidence="7">
    <location>
        <begin position="358"/>
        <end position="755"/>
    </location>
</feature>
<keyword evidence="5" id="KW-0812">Transmembrane</keyword>
<keyword evidence="2 4" id="KW-0472">Membrane</keyword>
<reference evidence="8 10" key="1">
    <citation type="submission" date="2015-11" db="EMBL/GenBank/DDBJ databases">
        <title>Identification of large and diverse effector repertoires of 38 Legionella species.</title>
        <authorList>
            <person name="Burstein D."/>
            <person name="Amaro F."/>
            <person name="Zusman T."/>
            <person name="Lifshitz Z."/>
            <person name="Cohen O."/>
            <person name="Gilbert J.A."/>
            <person name="Pupko T."/>
            <person name="Shuman H.A."/>
            <person name="Segal G."/>
        </authorList>
    </citation>
    <scope>NUCLEOTIDE SEQUENCE [LARGE SCALE GENOMIC DNA]</scope>
    <source>
        <strain evidence="8 10">1762-AUS-E</strain>
    </source>
</reference>
<dbReference type="PATRIC" id="fig|45056.6.peg.2266"/>
<reference evidence="9 11" key="2">
    <citation type="submission" date="2018-12" db="EMBL/GenBank/DDBJ databases">
        <authorList>
            <consortium name="Pathogen Informatics"/>
        </authorList>
    </citation>
    <scope>NUCLEOTIDE SEQUENCE [LARGE SCALE GENOMIC DNA]</scope>
    <source>
        <strain evidence="9 11">NCTC12735</strain>
        <plasmid evidence="11">8</plasmid>
    </source>
</reference>
<evidence type="ECO:0000256" key="4">
    <source>
        <dbReference type="HAMAP-Rule" id="MF_01411"/>
    </source>
</evidence>
<dbReference type="STRING" id="45056.Lade_2191"/>
<evidence type="ECO:0000259" key="7">
    <source>
        <dbReference type="Pfam" id="PF04453"/>
    </source>
</evidence>
<feature type="transmembrane region" description="Helical" evidence="5">
    <location>
        <begin position="12"/>
        <end position="31"/>
    </location>
</feature>
<evidence type="ECO:0000259" key="6">
    <source>
        <dbReference type="Pfam" id="PF03968"/>
    </source>
</evidence>
<dbReference type="EMBL" id="LNKA01000019">
    <property type="protein sequence ID" value="KTC64897.1"/>
    <property type="molecule type" value="Genomic_DNA"/>
</dbReference>
<dbReference type="GO" id="GO:0015920">
    <property type="term" value="P:lipopolysaccharide transport"/>
    <property type="evidence" value="ECO:0007669"/>
    <property type="project" value="InterPro"/>
</dbReference>
<comment type="function">
    <text evidence="4">Together with LptE, is involved in the assembly of lipopolysaccharide (LPS) at the surface of the outer membrane.</text>
</comment>
<comment type="subcellular location">
    <subcellularLocation>
        <location evidence="4">Cell outer membrane</location>
    </subcellularLocation>
</comment>
<name>A0A0W0R1C9_9GAMM</name>
<evidence type="ECO:0000313" key="8">
    <source>
        <dbReference type="EMBL" id="KTC64897.1"/>
    </source>
</evidence>
<dbReference type="InterPro" id="IPR005653">
    <property type="entry name" value="OstA-like_N"/>
</dbReference>
<comment type="caution">
    <text evidence="4">Lacks conserved residue(s) required for the propagation of feature annotation.</text>
</comment>
<dbReference type="SUPFAM" id="SSF56935">
    <property type="entry name" value="Porins"/>
    <property type="match status" value="1"/>
</dbReference>
<evidence type="ECO:0000313" key="9">
    <source>
        <dbReference type="EMBL" id="VEH82931.1"/>
    </source>
</evidence>
<comment type="similarity">
    <text evidence="4">Belongs to the LptD family.</text>
</comment>
<dbReference type="Pfam" id="PF04453">
    <property type="entry name" value="LptD"/>
    <property type="match status" value="1"/>
</dbReference>
<proteinExistence type="inferred from homology"/>
<dbReference type="GO" id="GO:0009279">
    <property type="term" value="C:cell outer membrane"/>
    <property type="evidence" value="ECO:0007669"/>
    <property type="project" value="UniProtKB-SubCell"/>
</dbReference>
<dbReference type="AlphaFoldDB" id="A0A0W0R1C9"/>
<evidence type="ECO:0000256" key="5">
    <source>
        <dbReference type="SAM" id="Phobius"/>
    </source>
</evidence>
<sequence>MAVKHPLKVSFQILSGLITTVAFILIANTGYSKELEIEPVQACVVARDAPLDDALRTRFAQCLGWNVQQSSSMCGGYYRETYIIPLSTPDEIQIRADKTSLYLQGHSELKGNVEVKQSERILNANTAIIYRDPKTNKVSEIELLGDVRVMEPDRLMIAKRALVNPENNSGMIEDVLYRFKSNRAGASLPAWGRASYIERFPNQDYLLKKATYTTCAPQDKAWQIEANQIEIDKSEDEGVARHAILRVHNIPLLYTPYLTFPTSKARKSGFLMPLYGYSNVGGFDLGLPYYWNIAPNYDATIIPHVYSRRGLMMGGDFRFLTNNSLGYVKGFFLPQDKAFKKFIERNEEEFPSLRDSSTNRWSFLFRDRTRLSENLNLNLNYEQVSDDYYLQDFSSNLAIITQNQLLRQGDLTYTTEHWLFRGMLQSYQTLHPVNQTPISNVYERLPQLLAQGDYQDLPANAHLVMRGQVDNFHWPEERTIRHPNGPRYNFNPILSLPNLKPWGFLTPEAQLVETYYDLDFTQDVKTETFNRTIPRYSLDSGLYFERTFPLKKSLTQTLEPRLYYLYVPYHEQREIPVFDSGYMIFNYDQLFRTNRFSGFDRIGDANQLSYAVTSRFLSDTTGFEIANFSVGQIRYFADRRVQLCYRRNGIYCEDSPTRTLGYYSPFTKTSPIASRASYIFNPAWMISGDYVWDNETGETNNGRLNLNYQPEPDKVFNFGYSYLINGDFTVGTTKQENNALHQAYVSYGWPLNERWSTLGAYSYNISKKYDMMTFFGIQYETCCWAVRLLGGHTFKNIDRDTLSPAYNNNVFVQIMLKGLGSVANTDPTSTIASFLPGYANVFNNG</sequence>
<protein>
    <recommendedName>
        <fullName evidence="4">LPS-assembly protein LptD</fullName>
    </recommendedName>
</protein>
<keyword evidence="5" id="KW-1133">Transmembrane helix</keyword>
<keyword evidence="3 4" id="KW-0998">Cell outer membrane</keyword>
<dbReference type="PANTHER" id="PTHR30189">
    <property type="entry name" value="LPS-ASSEMBLY PROTEIN"/>
    <property type="match status" value="1"/>
</dbReference>
<comment type="subunit">
    <text evidence="4">Component of the lipopolysaccharide transport and assembly complex. Interacts with LptE and LptA.</text>
</comment>
<dbReference type="HAMAP" id="MF_01411">
    <property type="entry name" value="LPS_assembly_LptD"/>
    <property type="match status" value="1"/>
</dbReference>
<evidence type="ECO:0000256" key="3">
    <source>
        <dbReference type="ARBA" id="ARBA00023237"/>
    </source>
</evidence>
<dbReference type="EMBL" id="LR134417">
    <property type="protein sequence ID" value="VEH82931.1"/>
    <property type="molecule type" value="Genomic_DNA"/>
</dbReference>
<dbReference type="Pfam" id="PF03968">
    <property type="entry name" value="LptD_N"/>
    <property type="match status" value="1"/>
</dbReference>
<dbReference type="InterPro" id="IPR050218">
    <property type="entry name" value="LptD"/>
</dbReference>
<dbReference type="RefSeq" id="WP_407637822.1">
    <property type="nucleotide sequence ID" value="NZ_CAAAHS010000001.1"/>
</dbReference>
<dbReference type="InterPro" id="IPR007543">
    <property type="entry name" value="LptD_C"/>
</dbReference>
<keyword evidence="9" id="KW-0614">Plasmid</keyword>
<dbReference type="GO" id="GO:0043165">
    <property type="term" value="P:Gram-negative-bacterium-type cell outer membrane assembly"/>
    <property type="evidence" value="ECO:0007669"/>
    <property type="project" value="UniProtKB-UniRule"/>
</dbReference>
<evidence type="ECO:0000313" key="10">
    <source>
        <dbReference type="Proteomes" id="UP000054859"/>
    </source>
</evidence>
<gene>
    <name evidence="4 9" type="primary">lptD</name>
    <name evidence="8" type="ORF">Lade_2191</name>
    <name evidence="9" type="ORF">NCTC12735_00164</name>
</gene>
<keyword evidence="10" id="KW-1185">Reference proteome</keyword>
<dbReference type="KEGG" id="ladl:NCTC12735_00164"/>
<keyword evidence="1 4" id="KW-0732">Signal</keyword>
<evidence type="ECO:0000313" key="11">
    <source>
        <dbReference type="Proteomes" id="UP000281170"/>
    </source>
</evidence>
<evidence type="ECO:0000256" key="2">
    <source>
        <dbReference type="ARBA" id="ARBA00023136"/>
    </source>
</evidence>
<dbReference type="Proteomes" id="UP000281170">
    <property type="component" value="Plasmid 8"/>
</dbReference>
<organism evidence="8 10">
    <name type="scientific">Legionella adelaidensis</name>
    <dbReference type="NCBI Taxonomy" id="45056"/>
    <lineage>
        <taxon>Bacteria</taxon>
        <taxon>Pseudomonadati</taxon>
        <taxon>Pseudomonadota</taxon>
        <taxon>Gammaproteobacteria</taxon>
        <taxon>Legionellales</taxon>
        <taxon>Legionellaceae</taxon>
        <taxon>Legionella</taxon>
    </lineage>
</organism>
<evidence type="ECO:0000256" key="1">
    <source>
        <dbReference type="ARBA" id="ARBA00022729"/>
    </source>
</evidence>
<accession>A0A0W0R1C9</accession>